<reference evidence="3 4" key="2">
    <citation type="journal article" date="2012" name="J. Bacteriol.">
        <title>Complete genome sequences of Desulfosporosinus orientis DSM765T, Desulfosporosinus youngiae DSM17734T, Desulfosporosinus meridiei DSM13257T, and Desulfosporosinus acidiphilus DSM22704T.</title>
        <authorList>
            <person name="Pester M."/>
            <person name="Brambilla E."/>
            <person name="Alazard D."/>
            <person name="Rattei T."/>
            <person name="Weinmaier T."/>
            <person name="Han J."/>
            <person name="Lucas S."/>
            <person name="Lapidus A."/>
            <person name="Cheng J.F."/>
            <person name="Goodwin L."/>
            <person name="Pitluck S."/>
            <person name="Peters L."/>
            <person name="Ovchinnikova G."/>
            <person name="Teshima H."/>
            <person name="Detter J.C."/>
            <person name="Han C.S."/>
            <person name="Tapia R."/>
            <person name="Land M.L."/>
            <person name="Hauser L."/>
            <person name="Kyrpides N.C."/>
            <person name="Ivanova N.N."/>
            <person name="Pagani I."/>
            <person name="Huntmann M."/>
            <person name="Wei C.L."/>
            <person name="Davenport K.W."/>
            <person name="Daligault H."/>
            <person name="Chain P.S."/>
            <person name="Chen A."/>
            <person name="Mavromatis K."/>
            <person name="Markowitz V."/>
            <person name="Szeto E."/>
            <person name="Mikhailova N."/>
            <person name="Pati A."/>
            <person name="Wagner M."/>
            <person name="Woyke T."/>
            <person name="Ollivier B."/>
            <person name="Klenk H.P."/>
            <person name="Spring S."/>
            <person name="Loy A."/>
        </authorList>
    </citation>
    <scope>NUCLEOTIDE SEQUENCE [LARGE SCALE GENOMIC DNA]</scope>
    <source>
        <strain evidence="4">ATCC 19365 / DSM 765 / NCIMB 8382 / VKM B-1628</strain>
    </source>
</reference>
<dbReference type="InterPro" id="IPR036291">
    <property type="entry name" value="NAD(P)-bd_dom_sf"/>
</dbReference>
<sequence length="356" mass="40732">MQRFFSKGMKTMNNNRVMITGATGFIGSHITRCFCENQVKVGCLIRKESSLVNIEGLDVELKTGDLRNIEELTRAFRGYDWVIHNAAKVADWGNYEEFYQTNVVGTVNVLIACLQAGIKNVLLTGSNSVYGEENSFSVKDEESPYQSHYPYFGDFLFPCKLNYYRDTKALAKEAALLFAAKHGLNLTILEPVWVYGEREFNTGFYEYLKTAKSGIPFVPGRKENKFHVIYAGDLARAFFLAYLKQLPGIHTFLIGNERPESMDAIYRLFCSEAGLKKPGNLPKPLIYPLAFMMELFFTLARAKKPPLLTRGRVNMFYDNIEFSVEKAREILGFRNSFTLEEGVRRTVFWYKEKGLI</sequence>
<gene>
    <name evidence="3" type="ordered locus">Desor_2068</name>
</gene>
<dbReference type="PANTHER" id="PTHR43000">
    <property type="entry name" value="DTDP-D-GLUCOSE 4,6-DEHYDRATASE-RELATED"/>
    <property type="match status" value="1"/>
</dbReference>
<evidence type="ECO:0000259" key="2">
    <source>
        <dbReference type="Pfam" id="PF01370"/>
    </source>
</evidence>
<evidence type="ECO:0000313" key="3">
    <source>
        <dbReference type="EMBL" id="AET67676.1"/>
    </source>
</evidence>
<dbReference type="PATRIC" id="fig|768706.3.peg.2082"/>
<dbReference type="Proteomes" id="UP000006346">
    <property type="component" value="Chromosome"/>
</dbReference>
<dbReference type="SUPFAM" id="SSF51735">
    <property type="entry name" value="NAD(P)-binding Rossmann-fold domains"/>
    <property type="match status" value="1"/>
</dbReference>
<feature type="domain" description="NAD-dependent epimerase/dehydratase" evidence="2">
    <location>
        <begin position="17"/>
        <end position="244"/>
    </location>
</feature>
<keyword evidence="4" id="KW-1185">Reference proteome</keyword>
<dbReference type="Pfam" id="PF01370">
    <property type="entry name" value="Epimerase"/>
    <property type="match status" value="1"/>
</dbReference>
<dbReference type="eggNOG" id="COG0451">
    <property type="taxonomic scope" value="Bacteria"/>
</dbReference>
<dbReference type="InterPro" id="IPR001509">
    <property type="entry name" value="Epimerase_deHydtase"/>
</dbReference>
<dbReference type="STRING" id="768706.Desor_2068"/>
<dbReference type="HOGENOM" id="CLU_007383_6_1_9"/>
<name>G7WF65_DESOD</name>
<protein>
    <submittedName>
        <fullName evidence="3">Nucleoside-diphosphate-sugar epimerase</fullName>
    </submittedName>
</protein>
<dbReference type="EMBL" id="CP003108">
    <property type="protein sequence ID" value="AET67676.1"/>
    <property type="molecule type" value="Genomic_DNA"/>
</dbReference>
<organism evidence="3 4">
    <name type="scientific">Desulfosporosinus orientis (strain ATCC 19365 / DSM 765 / NCIMB 8382 / VKM B-1628 / Singapore I)</name>
    <name type="common">Desulfotomaculum orientis</name>
    <dbReference type="NCBI Taxonomy" id="768706"/>
    <lineage>
        <taxon>Bacteria</taxon>
        <taxon>Bacillati</taxon>
        <taxon>Bacillota</taxon>
        <taxon>Clostridia</taxon>
        <taxon>Eubacteriales</taxon>
        <taxon>Desulfitobacteriaceae</taxon>
        <taxon>Desulfosporosinus</taxon>
    </lineage>
</organism>
<dbReference type="KEGG" id="dor:Desor_2068"/>
<dbReference type="Gene3D" id="3.40.50.720">
    <property type="entry name" value="NAD(P)-binding Rossmann-like Domain"/>
    <property type="match status" value="1"/>
</dbReference>
<reference evidence="4" key="1">
    <citation type="submission" date="2011-11" db="EMBL/GenBank/DDBJ databases">
        <title>Complete sequence of Desulfosporosinus orientis DSM 765.</title>
        <authorList>
            <person name="Lucas S."/>
            <person name="Han J."/>
            <person name="Lapidus A."/>
            <person name="Cheng J.-F."/>
            <person name="Goodwin L."/>
            <person name="Pitluck S."/>
            <person name="Peters L."/>
            <person name="Ovchinnikova G."/>
            <person name="Teshima H."/>
            <person name="Detter J.C."/>
            <person name="Han C."/>
            <person name="Tapia R."/>
            <person name="Land M."/>
            <person name="Hauser L."/>
            <person name="Kyrpides N."/>
            <person name="Ivanova N."/>
            <person name="Pagani I."/>
            <person name="Pester M."/>
            <person name="Spring S."/>
            <person name="Ollivier B."/>
            <person name="Rattei T."/>
            <person name="Klenk H.-P."/>
            <person name="Wagner M."/>
            <person name="Loy A."/>
            <person name="Woyke T."/>
        </authorList>
    </citation>
    <scope>NUCLEOTIDE SEQUENCE [LARGE SCALE GENOMIC DNA]</scope>
    <source>
        <strain evidence="4">ATCC 19365 / DSM 765 / NCIMB 8382 / VKM B-1628</strain>
    </source>
</reference>
<accession>G7WF65</accession>
<proteinExistence type="inferred from homology"/>
<comment type="similarity">
    <text evidence="1">Belongs to the NAD(P)-dependent epimerase/dehydratase family.</text>
</comment>
<dbReference type="AlphaFoldDB" id="G7WF65"/>
<evidence type="ECO:0000256" key="1">
    <source>
        <dbReference type="ARBA" id="ARBA00007637"/>
    </source>
</evidence>
<evidence type="ECO:0000313" key="4">
    <source>
        <dbReference type="Proteomes" id="UP000006346"/>
    </source>
</evidence>